<protein>
    <recommendedName>
        <fullName evidence="2">Ankyrin repeat domain-containing protein</fullName>
    </recommendedName>
</protein>
<dbReference type="EMBL" id="UINC01145877">
    <property type="protein sequence ID" value="SVD36274.1"/>
    <property type="molecule type" value="Genomic_DNA"/>
</dbReference>
<accession>A0A382UPT8</accession>
<sequence>MSGNQMPENKDDIDLDGWDLERAAKENKVDIARALIARGDYVDGENVNGDWIKTTPWMFHLTPLHWAGLY</sequence>
<dbReference type="AlphaFoldDB" id="A0A382UPT8"/>
<name>A0A382UPT8_9ZZZZ</name>
<gene>
    <name evidence="1" type="ORF">METZ01_LOCUS389128</name>
</gene>
<feature type="non-terminal residue" evidence="1">
    <location>
        <position position="70"/>
    </location>
</feature>
<reference evidence="1" key="1">
    <citation type="submission" date="2018-05" db="EMBL/GenBank/DDBJ databases">
        <authorList>
            <person name="Lanie J.A."/>
            <person name="Ng W.-L."/>
            <person name="Kazmierczak K.M."/>
            <person name="Andrzejewski T.M."/>
            <person name="Davidsen T.M."/>
            <person name="Wayne K.J."/>
            <person name="Tettelin H."/>
            <person name="Glass J.I."/>
            <person name="Rusch D."/>
            <person name="Podicherti R."/>
            <person name="Tsui H.-C.T."/>
            <person name="Winkler M.E."/>
        </authorList>
    </citation>
    <scope>NUCLEOTIDE SEQUENCE</scope>
</reference>
<proteinExistence type="predicted"/>
<evidence type="ECO:0008006" key="2">
    <source>
        <dbReference type="Google" id="ProtNLM"/>
    </source>
</evidence>
<organism evidence="1">
    <name type="scientific">marine metagenome</name>
    <dbReference type="NCBI Taxonomy" id="408172"/>
    <lineage>
        <taxon>unclassified sequences</taxon>
        <taxon>metagenomes</taxon>
        <taxon>ecological metagenomes</taxon>
    </lineage>
</organism>
<evidence type="ECO:0000313" key="1">
    <source>
        <dbReference type="EMBL" id="SVD36274.1"/>
    </source>
</evidence>